<name>A0A9K3KSV6_9STRA</name>
<comment type="caution">
    <text evidence="1">The sequence shown here is derived from an EMBL/GenBank/DDBJ whole genome shotgun (WGS) entry which is preliminary data.</text>
</comment>
<protein>
    <submittedName>
        <fullName evidence="1">Uncharacterized protein</fullName>
    </submittedName>
</protein>
<reference evidence="1" key="2">
    <citation type="submission" date="2021-04" db="EMBL/GenBank/DDBJ databases">
        <authorList>
            <person name="Podell S."/>
        </authorList>
    </citation>
    <scope>NUCLEOTIDE SEQUENCE</scope>
    <source>
        <strain evidence="1">Hildebrandi</strain>
    </source>
</reference>
<dbReference type="EMBL" id="JAGRRH010000019">
    <property type="protein sequence ID" value="KAG7348922.1"/>
    <property type="molecule type" value="Genomic_DNA"/>
</dbReference>
<reference evidence="1" key="1">
    <citation type="journal article" date="2021" name="Sci. Rep.">
        <title>Diploid genomic architecture of Nitzschia inconspicua, an elite biomass production diatom.</title>
        <authorList>
            <person name="Oliver A."/>
            <person name="Podell S."/>
            <person name="Pinowska A."/>
            <person name="Traller J.C."/>
            <person name="Smith S.R."/>
            <person name="McClure R."/>
            <person name="Beliaev A."/>
            <person name="Bohutskyi P."/>
            <person name="Hill E.A."/>
            <person name="Rabines A."/>
            <person name="Zheng H."/>
            <person name="Allen L.Z."/>
            <person name="Kuo A."/>
            <person name="Grigoriev I.V."/>
            <person name="Allen A.E."/>
            <person name="Hazlebeck D."/>
            <person name="Allen E.E."/>
        </authorList>
    </citation>
    <scope>NUCLEOTIDE SEQUENCE</scope>
    <source>
        <strain evidence="1">Hildebrandi</strain>
    </source>
</reference>
<evidence type="ECO:0000313" key="1">
    <source>
        <dbReference type="EMBL" id="KAG7348922.1"/>
    </source>
</evidence>
<dbReference type="Proteomes" id="UP000693970">
    <property type="component" value="Unassembled WGS sequence"/>
</dbReference>
<keyword evidence="2" id="KW-1185">Reference proteome</keyword>
<organism evidence="1 2">
    <name type="scientific">Nitzschia inconspicua</name>
    <dbReference type="NCBI Taxonomy" id="303405"/>
    <lineage>
        <taxon>Eukaryota</taxon>
        <taxon>Sar</taxon>
        <taxon>Stramenopiles</taxon>
        <taxon>Ochrophyta</taxon>
        <taxon>Bacillariophyta</taxon>
        <taxon>Bacillariophyceae</taxon>
        <taxon>Bacillariophycidae</taxon>
        <taxon>Bacillariales</taxon>
        <taxon>Bacillariaceae</taxon>
        <taxon>Nitzschia</taxon>
    </lineage>
</organism>
<evidence type="ECO:0000313" key="2">
    <source>
        <dbReference type="Proteomes" id="UP000693970"/>
    </source>
</evidence>
<dbReference type="AlphaFoldDB" id="A0A9K3KSV6"/>
<gene>
    <name evidence="1" type="ORF">IV203_011519</name>
</gene>
<proteinExistence type="predicted"/>
<sequence>MADSFSHWYKEKMKAVFCRKVEVTNEKTCCTWAETLSTHQDFWGFLEAGSEDIRKMVHKLESQQLNQRCQPQFIRSAALAKAAACVSLASTSLCVIWSAVETPLPGFLDLFSFFILCISFPRCFPSSGCGSSSITNAEAKLRGGGSSHECKIRNKLIPCGIQQDFTKVAATIH</sequence>
<accession>A0A9K3KSV6</accession>